<dbReference type="Proteomes" id="UP001237642">
    <property type="component" value="Unassembled WGS sequence"/>
</dbReference>
<dbReference type="Gene3D" id="3.80.10.10">
    <property type="entry name" value="Ribonuclease Inhibitor"/>
    <property type="match status" value="1"/>
</dbReference>
<reference evidence="1" key="1">
    <citation type="submission" date="2023-02" db="EMBL/GenBank/DDBJ databases">
        <title>Genome of toxic invasive species Heracleum sosnowskyi carries increased number of genes despite the absence of recent whole-genome duplications.</title>
        <authorList>
            <person name="Schelkunov M."/>
            <person name="Shtratnikova V."/>
            <person name="Makarenko M."/>
            <person name="Klepikova A."/>
            <person name="Omelchenko D."/>
            <person name="Novikova G."/>
            <person name="Obukhova E."/>
            <person name="Bogdanov V."/>
            <person name="Penin A."/>
            <person name="Logacheva M."/>
        </authorList>
    </citation>
    <scope>NUCLEOTIDE SEQUENCE</scope>
    <source>
        <strain evidence="1">Hsosn_3</strain>
        <tissue evidence="1">Leaf</tissue>
    </source>
</reference>
<protein>
    <submittedName>
        <fullName evidence="1">Uncharacterized protein</fullName>
    </submittedName>
</protein>
<evidence type="ECO:0000313" key="2">
    <source>
        <dbReference type="Proteomes" id="UP001237642"/>
    </source>
</evidence>
<gene>
    <name evidence="1" type="ORF">POM88_026940</name>
</gene>
<name>A0AAD8I6Z0_9APIA</name>
<dbReference type="AlphaFoldDB" id="A0AAD8I6Z0"/>
<dbReference type="SUPFAM" id="SSF52047">
    <property type="entry name" value="RNI-like"/>
    <property type="match status" value="1"/>
</dbReference>
<dbReference type="PANTHER" id="PTHR38926:SF2">
    <property type="entry name" value="F-BOX_LRR-REPEAT PROTEIN 21-RELATED"/>
    <property type="match status" value="1"/>
</dbReference>
<dbReference type="PANTHER" id="PTHR38926">
    <property type="entry name" value="F-BOX DOMAIN CONTAINING PROTEIN, EXPRESSED"/>
    <property type="match status" value="1"/>
</dbReference>
<keyword evidence="2" id="KW-1185">Reference proteome</keyword>
<dbReference type="InterPro" id="IPR032675">
    <property type="entry name" value="LRR_dom_sf"/>
</dbReference>
<dbReference type="InterPro" id="IPR011990">
    <property type="entry name" value="TPR-like_helical_dom_sf"/>
</dbReference>
<sequence>MPGLRHLQLFGNRMTITGLMAILNNCLHLEYLDLRQCCGLCTILEDEPEFETKLRQQIKHVRFPQDSTEDYEFDDTVYDSDDHIVGEAQRVLLEQVKRKMHDAKRKSVVVNGASKQAIQEEEKEVGDYKESLEKRSRDLKREMDSNPTEVLSEGSIFGSSKSKAFHNLFDHIFSHSELIDRGRSLLKSVSNYGIFPDVDHVTCVVDMLGRGGYIKEAKEVANLYLGKDSMKISSGEPVFGACPHIAIPRWEQN</sequence>
<dbReference type="EMBL" id="JAUIZM010000006">
    <property type="protein sequence ID" value="KAK1380196.1"/>
    <property type="molecule type" value="Genomic_DNA"/>
</dbReference>
<organism evidence="1 2">
    <name type="scientific">Heracleum sosnowskyi</name>
    <dbReference type="NCBI Taxonomy" id="360622"/>
    <lineage>
        <taxon>Eukaryota</taxon>
        <taxon>Viridiplantae</taxon>
        <taxon>Streptophyta</taxon>
        <taxon>Embryophyta</taxon>
        <taxon>Tracheophyta</taxon>
        <taxon>Spermatophyta</taxon>
        <taxon>Magnoliopsida</taxon>
        <taxon>eudicotyledons</taxon>
        <taxon>Gunneridae</taxon>
        <taxon>Pentapetalae</taxon>
        <taxon>asterids</taxon>
        <taxon>campanulids</taxon>
        <taxon>Apiales</taxon>
        <taxon>Apiaceae</taxon>
        <taxon>Apioideae</taxon>
        <taxon>apioid superclade</taxon>
        <taxon>Tordylieae</taxon>
        <taxon>Tordyliinae</taxon>
        <taxon>Heracleum</taxon>
    </lineage>
</organism>
<accession>A0AAD8I6Z0</accession>
<evidence type="ECO:0000313" key="1">
    <source>
        <dbReference type="EMBL" id="KAK1380196.1"/>
    </source>
</evidence>
<comment type="caution">
    <text evidence="1">The sequence shown here is derived from an EMBL/GenBank/DDBJ whole genome shotgun (WGS) entry which is preliminary data.</text>
</comment>
<reference evidence="1" key="2">
    <citation type="submission" date="2023-05" db="EMBL/GenBank/DDBJ databases">
        <authorList>
            <person name="Schelkunov M.I."/>
        </authorList>
    </citation>
    <scope>NUCLEOTIDE SEQUENCE</scope>
    <source>
        <strain evidence="1">Hsosn_3</strain>
        <tissue evidence="1">Leaf</tissue>
    </source>
</reference>
<proteinExistence type="predicted"/>
<dbReference type="Gene3D" id="1.25.40.10">
    <property type="entry name" value="Tetratricopeptide repeat domain"/>
    <property type="match status" value="1"/>
</dbReference>